<accession>A0ABW9MWN9</accession>
<evidence type="ECO:0000313" key="3">
    <source>
        <dbReference type="Proteomes" id="UP001638015"/>
    </source>
</evidence>
<organism evidence="2 3">
    <name type="scientific">Anaerococcus cruorum</name>
    <dbReference type="NCBI Taxonomy" id="3115617"/>
    <lineage>
        <taxon>Bacteria</taxon>
        <taxon>Bacillati</taxon>
        <taxon>Bacillota</taxon>
        <taxon>Tissierellia</taxon>
        <taxon>Tissierellales</taxon>
        <taxon>Peptoniphilaceae</taxon>
        <taxon>Anaerococcus</taxon>
    </lineage>
</organism>
<feature type="transmembrane region" description="Helical" evidence="1">
    <location>
        <begin position="6"/>
        <end position="27"/>
    </location>
</feature>
<dbReference type="EMBL" id="JBGMEH010000006">
    <property type="protein sequence ID" value="MFO3716283.1"/>
    <property type="molecule type" value="Genomic_DNA"/>
</dbReference>
<reference evidence="2 3" key="1">
    <citation type="journal article" date="2025" name="Anaerobe">
        <title>Description of Anaerococcus kampingiae sp. nov., Anaerococcus groningensis sp. nov., Anaerococcus martiniensis sp. nov., and Anaerococcus cruorum sp. nov., isolated from human clinical specimens.</title>
        <authorList>
            <person name="Boiten K.E."/>
            <person name="Meijer J."/>
            <person name="van Wezel E.M."/>
            <person name="Veloo A.C.M."/>
        </authorList>
    </citation>
    <scope>NUCLEOTIDE SEQUENCE [LARGE SCALE GENOMIC DNA]</scope>
    <source>
        <strain evidence="2 3">ENR1039</strain>
    </source>
</reference>
<evidence type="ECO:0000313" key="2">
    <source>
        <dbReference type="EMBL" id="MFO3716283.1"/>
    </source>
</evidence>
<keyword evidence="1" id="KW-0472">Membrane</keyword>
<keyword evidence="1" id="KW-1133">Transmembrane helix</keyword>
<evidence type="ECO:0000256" key="1">
    <source>
        <dbReference type="SAM" id="Phobius"/>
    </source>
</evidence>
<keyword evidence="3" id="KW-1185">Reference proteome</keyword>
<gene>
    <name evidence="2" type="ORF">ACCQ40_05710</name>
</gene>
<name>A0ABW9MWN9_9FIRM</name>
<sequence length="147" mass="15804">MLTINFNLLGNIILTIVGIIALVYLILTLKSANELVKKIHGVLDKNEDNIDQVIDKLPGVVDQANMLVNNVNTVVQDPNLRMAIAKANDTMTNVNSITDDIRDTVNYVGETAIDSIDTVGAGIASVGDYSSLVVDVVDIVRNVISGR</sequence>
<protein>
    <recommendedName>
        <fullName evidence="4">DUF948 domain-containing protein</fullName>
    </recommendedName>
</protein>
<dbReference type="RefSeq" id="WP_394018268.1">
    <property type="nucleotide sequence ID" value="NZ_JBGMEH010000006.1"/>
</dbReference>
<proteinExistence type="predicted"/>
<keyword evidence="1" id="KW-0812">Transmembrane</keyword>
<dbReference type="Proteomes" id="UP001638015">
    <property type="component" value="Unassembled WGS sequence"/>
</dbReference>
<evidence type="ECO:0008006" key="4">
    <source>
        <dbReference type="Google" id="ProtNLM"/>
    </source>
</evidence>
<comment type="caution">
    <text evidence="2">The sequence shown here is derived from an EMBL/GenBank/DDBJ whole genome shotgun (WGS) entry which is preliminary data.</text>
</comment>